<dbReference type="Proteomes" id="UP000265520">
    <property type="component" value="Unassembled WGS sequence"/>
</dbReference>
<name>A0A392NNB0_9FABA</name>
<keyword evidence="2" id="KW-1185">Reference proteome</keyword>
<organism evidence="1 2">
    <name type="scientific">Trifolium medium</name>
    <dbReference type="NCBI Taxonomy" id="97028"/>
    <lineage>
        <taxon>Eukaryota</taxon>
        <taxon>Viridiplantae</taxon>
        <taxon>Streptophyta</taxon>
        <taxon>Embryophyta</taxon>
        <taxon>Tracheophyta</taxon>
        <taxon>Spermatophyta</taxon>
        <taxon>Magnoliopsida</taxon>
        <taxon>eudicotyledons</taxon>
        <taxon>Gunneridae</taxon>
        <taxon>Pentapetalae</taxon>
        <taxon>rosids</taxon>
        <taxon>fabids</taxon>
        <taxon>Fabales</taxon>
        <taxon>Fabaceae</taxon>
        <taxon>Papilionoideae</taxon>
        <taxon>50 kb inversion clade</taxon>
        <taxon>NPAAA clade</taxon>
        <taxon>Hologalegina</taxon>
        <taxon>IRL clade</taxon>
        <taxon>Trifolieae</taxon>
        <taxon>Trifolium</taxon>
    </lineage>
</organism>
<accession>A0A392NNB0</accession>
<proteinExistence type="predicted"/>
<protein>
    <submittedName>
        <fullName evidence="1">IST1-like protein</fullName>
    </submittedName>
</protein>
<dbReference type="AlphaFoldDB" id="A0A392NNB0"/>
<feature type="non-terminal residue" evidence="1">
    <location>
        <position position="1"/>
    </location>
</feature>
<comment type="caution">
    <text evidence="1">The sequence shown here is derived from an EMBL/GenBank/DDBJ whole genome shotgun (WGS) entry which is preliminary data.</text>
</comment>
<reference evidence="1 2" key="1">
    <citation type="journal article" date="2018" name="Front. Plant Sci.">
        <title>Red Clover (Trifolium pratense) and Zigzag Clover (T. medium) - A Picture of Genomic Similarities and Differences.</title>
        <authorList>
            <person name="Dluhosova J."/>
            <person name="Istvanek J."/>
            <person name="Nedelnik J."/>
            <person name="Repkova J."/>
        </authorList>
    </citation>
    <scope>NUCLEOTIDE SEQUENCE [LARGE SCALE GENOMIC DNA]</scope>
    <source>
        <strain evidence="2">cv. 10/8</strain>
        <tissue evidence="1">Leaf</tissue>
    </source>
</reference>
<evidence type="ECO:0000313" key="2">
    <source>
        <dbReference type="Proteomes" id="UP000265520"/>
    </source>
</evidence>
<dbReference type="EMBL" id="LXQA010045949">
    <property type="protein sequence ID" value="MCI01357.1"/>
    <property type="molecule type" value="Genomic_DNA"/>
</dbReference>
<sequence>RELLQNGSGDGSDETPEIVTLALRSVSLPREQTRVVEAKKDFVRASSFQPDRSYEARHVHPKLPDYDDLATRLAALRGS</sequence>
<evidence type="ECO:0000313" key="1">
    <source>
        <dbReference type="EMBL" id="MCI01357.1"/>
    </source>
</evidence>